<sequence length="291" mass="31996">MLKLAGNPARPGSRPERRERKEGPESERATATPATKTRDEVTTTTCRDVRRRGPAFRPPRARGARRPHPPATPPRPAWRRGAAGATRCVTPSARAPAQWLRAQLAFKDSMVHGILQFTPSIAFRYVLHRCESRDIRCRESFSFQKQHTSARARGAGGGPSIQYSLALSAPGFVSRPPRASTRRGREGAARRGRRSTPPARGPPVSNEFAGRSPRSFDNDPSAGSMDFSQRRGQRTARVAAIRTFHRIIQSVGATAVCTKGSGRSQREPMTRARARNSSLKTNNCNDLSPSR</sequence>
<feature type="region of interest" description="Disordered" evidence="1">
    <location>
        <begin position="1"/>
        <end position="83"/>
    </location>
</feature>
<organism evidence="2 3">
    <name type="scientific">Anisodus tanguticus</name>
    <dbReference type="NCBI Taxonomy" id="243964"/>
    <lineage>
        <taxon>Eukaryota</taxon>
        <taxon>Viridiplantae</taxon>
        <taxon>Streptophyta</taxon>
        <taxon>Embryophyta</taxon>
        <taxon>Tracheophyta</taxon>
        <taxon>Spermatophyta</taxon>
        <taxon>Magnoliopsida</taxon>
        <taxon>eudicotyledons</taxon>
        <taxon>Gunneridae</taxon>
        <taxon>Pentapetalae</taxon>
        <taxon>asterids</taxon>
        <taxon>lamiids</taxon>
        <taxon>Solanales</taxon>
        <taxon>Solanaceae</taxon>
        <taxon>Solanoideae</taxon>
        <taxon>Hyoscyameae</taxon>
        <taxon>Anisodus</taxon>
    </lineage>
</organism>
<protein>
    <submittedName>
        <fullName evidence="2">Uncharacterized protein</fullName>
    </submittedName>
</protein>
<keyword evidence="3" id="KW-1185">Reference proteome</keyword>
<dbReference type="Proteomes" id="UP001291623">
    <property type="component" value="Unassembled WGS sequence"/>
</dbReference>
<name>A0AAE1V953_9SOLA</name>
<feature type="compositionally biased region" description="Basic residues" evidence="1">
    <location>
        <begin position="49"/>
        <end position="68"/>
    </location>
</feature>
<dbReference type="AlphaFoldDB" id="A0AAE1V953"/>
<accession>A0AAE1V953</accession>
<dbReference type="EMBL" id="JAVYJV010000010">
    <property type="protein sequence ID" value="KAK4360157.1"/>
    <property type="molecule type" value="Genomic_DNA"/>
</dbReference>
<evidence type="ECO:0000313" key="3">
    <source>
        <dbReference type="Proteomes" id="UP001291623"/>
    </source>
</evidence>
<reference evidence="2" key="1">
    <citation type="submission" date="2023-12" db="EMBL/GenBank/DDBJ databases">
        <title>Genome assembly of Anisodus tanguticus.</title>
        <authorList>
            <person name="Wang Y.-J."/>
        </authorList>
    </citation>
    <scope>NUCLEOTIDE SEQUENCE</scope>
    <source>
        <strain evidence="2">KB-2021</strain>
        <tissue evidence="2">Leaf</tissue>
    </source>
</reference>
<feature type="region of interest" description="Disordered" evidence="1">
    <location>
        <begin position="258"/>
        <end position="291"/>
    </location>
</feature>
<evidence type="ECO:0000313" key="2">
    <source>
        <dbReference type="EMBL" id="KAK4360157.1"/>
    </source>
</evidence>
<evidence type="ECO:0000256" key="1">
    <source>
        <dbReference type="SAM" id="MobiDB-lite"/>
    </source>
</evidence>
<feature type="region of interest" description="Disordered" evidence="1">
    <location>
        <begin position="172"/>
        <end position="234"/>
    </location>
</feature>
<feature type="compositionally biased region" description="Basic and acidic residues" evidence="1">
    <location>
        <begin position="13"/>
        <end position="28"/>
    </location>
</feature>
<comment type="caution">
    <text evidence="2">The sequence shown here is derived from an EMBL/GenBank/DDBJ whole genome shotgun (WGS) entry which is preliminary data.</text>
</comment>
<feature type="compositionally biased region" description="Polar residues" evidence="1">
    <location>
        <begin position="275"/>
        <end position="291"/>
    </location>
</feature>
<proteinExistence type="predicted"/>
<gene>
    <name evidence="2" type="ORF">RND71_019109</name>
</gene>